<accession>A0A1V3X058</accession>
<protein>
    <submittedName>
        <fullName evidence="1">Uncharacterized protein</fullName>
    </submittedName>
</protein>
<evidence type="ECO:0000313" key="1">
    <source>
        <dbReference type="EMBL" id="OOK72418.1"/>
    </source>
</evidence>
<comment type="caution">
    <text evidence="1">The sequence shown here is derived from an EMBL/GenBank/DDBJ whole genome shotgun (WGS) entry which is preliminary data.</text>
</comment>
<gene>
    <name evidence="1" type="ORF">BZL30_5959</name>
</gene>
<reference evidence="1 2" key="1">
    <citation type="submission" date="2017-02" db="EMBL/GenBank/DDBJ databases">
        <title>Complete genome sequences of Mycobacterium kansasii strains isolated from rhesus macaques.</title>
        <authorList>
            <person name="Panda A."/>
            <person name="Nagaraj S."/>
            <person name="Zhao X."/>
            <person name="Tettelin H."/>
            <person name="Detolla L.J."/>
        </authorList>
    </citation>
    <scope>NUCLEOTIDE SEQUENCE [LARGE SCALE GENOMIC DNA]</scope>
    <source>
        <strain evidence="1 2">11-3813</strain>
    </source>
</reference>
<sequence length="50" mass="5775">MMGQWQWDEQHHESLEQLQRLHGVERHVGFNATSGCARPCRLNAKLFGAI</sequence>
<dbReference type="EMBL" id="MVBM01000005">
    <property type="protein sequence ID" value="OOK72418.1"/>
    <property type="molecule type" value="Genomic_DNA"/>
</dbReference>
<evidence type="ECO:0000313" key="2">
    <source>
        <dbReference type="Proteomes" id="UP000189229"/>
    </source>
</evidence>
<name>A0A1V3X058_MYCKA</name>
<proteinExistence type="predicted"/>
<dbReference type="AlphaFoldDB" id="A0A1V3X058"/>
<organism evidence="1 2">
    <name type="scientific">Mycobacterium kansasii</name>
    <dbReference type="NCBI Taxonomy" id="1768"/>
    <lineage>
        <taxon>Bacteria</taxon>
        <taxon>Bacillati</taxon>
        <taxon>Actinomycetota</taxon>
        <taxon>Actinomycetes</taxon>
        <taxon>Mycobacteriales</taxon>
        <taxon>Mycobacteriaceae</taxon>
        <taxon>Mycobacterium</taxon>
    </lineage>
</organism>
<dbReference type="Proteomes" id="UP000189229">
    <property type="component" value="Unassembled WGS sequence"/>
</dbReference>